<dbReference type="PANTHER" id="PTHR34817">
    <property type="entry name" value="NUCLEOTIDYLTRANSFERASE"/>
    <property type="match status" value="1"/>
</dbReference>
<reference evidence="1 2" key="1">
    <citation type="submission" date="2016-08" db="EMBL/GenBank/DDBJ databases">
        <authorList>
            <person name="Seilhamer J.J."/>
        </authorList>
    </citation>
    <scope>NUCLEOTIDE SEQUENCE [LARGE SCALE GENOMIC DNA]</scope>
    <source>
        <strain evidence="1 2">CCBAU 10071</strain>
    </source>
</reference>
<evidence type="ECO:0008006" key="3">
    <source>
        <dbReference type="Google" id="ProtNLM"/>
    </source>
</evidence>
<organism evidence="1 2">
    <name type="scientific">Bradyrhizobium yuanmingense</name>
    <dbReference type="NCBI Taxonomy" id="108015"/>
    <lineage>
        <taxon>Bacteria</taxon>
        <taxon>Pseudomonadati</taxon>
        <taxon>Pseudomonadota</taxon>
        <taxon>Alphaproteobacteria</taxon>
        <taxon>Hyphomicrobiales</taxon>
        <taxon>Nitrobacteraceae</taxon>
        <taxon>Bradyrhizobium</taxon>
    </lineage>
</organism>
<dbReference type="EMBL" id="FMAE01000002">
    <property type="protein sequence ID" value="SCB20467.1"/>
    <property type="molecule type" value="Genomic_DNA"/>
</dbReference>
<dbReference type="Pfam" id="PF10127">
    <property type="entry name" value="RlaP"/>
    <property type="match status" value="1"/>
</dbReference>
<accession>A0A1C3UYP7</accession>
<proteinExistence type="predicted"/>
<dbReference type="PANTHER" id="PTHR34817:SF2">
    <property type="entry name" value="NUCLEOTIDYLTRANSFERASE"/>
    <property type="match status" value="1"/>
</dbReference>
<sequence length="284" mass="32119">MTLRSIPVEMDGEKVALIDAMLDRVVEEHRVFLPLAIESGSRAWGFASPDSDYDCRFVYVRRAMDHITPWVSRDVIELPFEGDLDANGWDLRKALQLLLKGNAVIVEWLCSPVVYRGRAWFRDEFLAFAREAASREAICRHYLHLGERQRRVYFGDGTSVPQKKIFYALRPAAALRWLRMRPEEAVAPMNFPTLMKECDPPDELKAEIAGLMERKAISHELGSAPLPRAVANFVDSEFELARGAFEGGGASASEELVLRAEQFYRGVVERLEGENGVSFPFQPA</sequence>
<gene>
    <name evidence="1" type="ORF">GA0061099_1002902</name>
</gene>
<protein>
    <recommendedName>
        <fullName evidence="3">Nucleotidyltransferase</fullName>
    </recommendedName>
</protein>
<evidence type="ECO:0000313" key="2">
    <source>
        <dbReference type="Proteomes" id="UP000183174"/>
    </source>
</evidence>
<dbReference type="AlphaFoldDB" id="A0A1C3UYP7"/>
<dbReference type="InterPro" id="IPR018775">
    <property type="entry name" value="RlaP"/>
</dbReference>
<name>A0A1C3UYP7_9BRAD</name>
<evidence type="ECO:0000313" key="1">
    <source>
        <dbReference type="EMBL" id="SCB20467.1"/>
    </source>
</evidence>
<dbReference type="Proteomes" id="UP000183174">
    <property type="component" value="Unassembled WGS sequence"/>
</dbReference>